<organism evidence="1 2">
    <name type="scientific">Yarrowia lipolytica</name>
    <name type="common">Candida lipolytica</name>
    <dbReference type="NCBI Taxonomy" id="4952"/>
    <lineage>
        <taxon>Eukaryota</taxon>
        <taxon>Fungi</taxon>
        <taxon>Dikarya</taxon>
        <taxon>Ascomycota</taxon>
        <taxon>Saccharomycotina</taxon>
        <taxon>Dipodascomycetes</taxon>
        <taxon>Dipodascales</taxon>
        <taxon>Dipodascales incertae sedis</taxon>
        <taxon>Yarrowia</taxon>
    </lineage>
</organism>
<gene>
    <name evidence="1" type="ORF">YALI1_B05782g</name>
</gene>
<dbReference type="EMBL" id="CP017554">
    <property type="protein sequence ID" value="AOW01204.1"/>
    <property type="molecule type" value="Genomic_DNA"/>
</dbReference>
<sequence>MVSCTGVSYRRIVQAYRTGVLYSCIVQCTSILDSMWRLCQRAEMPTCKNCFATSVHPASPVWIRVCLQSTRHVSEVQCKCKLQHQTRSTCDTSVIFGQQTIEGRGMPCGRQTMEGCGMSCGRQTMEVVECVLADRLASYELALTGAPVSLVRGAAPILLLYSLHVIASYNRYQ</sequence>
<dbReference type="GeneID" id="94582631"/>
<evidence type="ECO:0000313" key="2">
    <source>
        <dbReference type="Proteomes" id="UP000182444"/>
    </source>
</evidence>
<evidence type="ECO:0000313" key="1">
    <source>
        <dbReference type="EMBL" id="AOW01204.1"/>
    </source>
</evidence>
<dbReference type="Proteomes" id="UP000182444">
    <property type="component" value="Chromosome 1B"/>
</dbReference>
<dbReference type="RefSeq" id="XP_068138072.1">
    <property type="nucleotide sequence ID" value="XM_068281971.1"/>
</dbReference>
<accession>A0A1D8N6F6</accession>
<dbReference type="VEuPathDB" id="FungiDB:YALI1_B05782g"/>
<proteinExistence type="predicted"/>
<name>A0A1D8N6F6_YARLL</name>
<dbReference type="AlphaFoldDB" id="A0A1D8N6F6"/>
<reference evidence="1 2" key="1">
    <citation type="journal article" date="2016" name="PLoS ONE">
        <title>Sequence Assembly of Yarrowia lipolytica Strain W29/CLIB89 Shows Transposable Element Diversity.</title>
        <authorList>
            <person name="Magnan C."/>
            <person name="Yu J."/>
            <person name="Chang I."/>
            <person name="Jahn E."/>
            <person name="Kanomata Y."/>
            <person name="Wu J."/>
            <person name="Zeller M."/>
            <person name="Oakes M."/>
            <person name="Baldi P."/>
            <person name="Sandmeyer S."/>
        </authorList>
    </citation>
    <scope>NUCLEOTIDE SEQUENCE [LARGE SCALE GENOMIC DNA]</scope>
    <source>
        <strain evidence="2">CLIB89(W29)</strain>
    </source>
</reference>
<protein>
    <submittedName>
        <fullName evidence="1">Uncharacterized protein</fullName>
    </submittedName>
</protein>